<keyword evidence="4" id="KW-0828">Tyrosine catabolism</keyword>
<evidence type="ECO:0000256" key="7">
    <source>
        <dbReference type="ARBA" id="ARBA00023004"/>
    </source>
</evidence>
<dbReference type="GO" id="GO:0006559">
    <property type="term" value="P:L-phenylalanine catabolic process"/>
    <property type="evidence" value="ECO:0007669"/>
    <property type="project" value="UniProtKB-UniRule"/>
</dbReference>
<dbReference type="Gene3D" id="2.60.120.10">
    <property type="entry name" value="Jelly Rolls"/>
    <property type="match status" value="1"/>
</dbReference>
<dbReference type="PANTHER" id="PTHR11056">
    <property type="entry name" value="HOMOGENTISATE 1,2-DIOXYGENASE"/>
    <property type="match status" value="1"/>
</dbReference>
<organism evidence="14 15">
    <name type="scientific">Legionella brunensis</name>
    <dbReference type="NCBI Taxonomy" id="29422"/>
    <lineage>
        <taxon>Bacteria</taxon>
        <taxon>Pseudomonadati</taxon>
        <taxon>Pseudomonadota</taxon>
        <taxon>Gammaproteobacteria</taxon>
        <taxon>Legionellales</taxon>
        <taxon>Legionellaceae</taxon>
        <taxon>Legionella</taxon>
    </lineage>
</organism>
<dbReference type="FunFam" id="2.60.120.10:FF:000034">
    <property type="entry name" value="Homogentisate 1,2-dioxygenase"/>
    <property type="match status" value="1"/>
</dbReference>
<dbReference type="EC" id="1.13.11.5" evidence="9"/>
<feature type="domain" description="Homogentisate 1,2-dioxygenase C-terminal" evidence="12">
    <location>
        <begin position="262"/>
        <end position="412"/>
    </location>
</feature>
<keyword evidence="3 11" id="KW-0479">Metal-binding</keyword>
<feature type="binding site" evidence="11">
    <location>
        <position position="352"/>
    </location>
    <ligand>
        <name>Fe cation</name>
        <dbReference type="ChEBI" id="CHEBI:24875"/>
    </ligand>
</feature>
<evidence type="ECO:0000256" key="9">
    <source>
        <dbReference type="NCBIfam" id="TIGR01015"/>
    </source>
</evidence>
<keyword evidence="6 14" id="KW-0560">Oxidoreductase</keyword>
<feature type="active site" description="Proton acceptor" evidence="10">
    <location>
        <position position="273"/>
    </location>
</feature>
<dbReference type="GO" id="GO:0005737">
    <property type="term" value="C:cytoplasm"/>
    <property type="evidence" value="ECO:0007669"/>
    <property type="project" value="TreeGrafter"/>
</dbReference>
<feature type="binding site" evidence="11">
    <location>
        <position position="331"/>
    </location>
    <ligand>
        <name>Fe cation</name>
        <dbReference type="ChEBI" id="CHEBI:24875"/>
    </ligand>
</feature>
<evidence type="ECO:0000256" key="5">
    <source>
        <dbReference type="ARBA" id="ARBA00022964"/>
    </source>
</evidence>
<proteinExistence type="inferred from homology"/>
<dbReference type="PANTHER" id="PTHR11056:SF0">
    <property type="entry name" value="HOMOGENTISATE 1,2-DIOXYGENASE"/>
    <property type="match status" value="1"/>
</dbReference>
<dbReference type="InterPro" id="IPR046451">
    <property type="entry name" value="HgmA_C"/>
</dbReference>
<evidence type="ECO:0000256" key="10">
    <source>
        <dbReference type="PIRSR" id="PIRSR605708-1"/>
    </source>
</evidence>
<gene>
    <name evidence="14" type="primary">hmgA</name>
    <name evidence="14" type="ORF">Lbru_2681</name>
</gene>
<reference evidence="14 15" key="1">
    <citation type="submission" date="2015-11" db="EMBL/GenBank/DDBJ databases">
        <title>Genomic analysis of 38 Legionella species identifies large and diverse effector repertoires.</title>
        <authorList>
            <person name="Burstein D."/>
            <person name="Amaro F."/>
            <person name="Zusman T."/>
            <person name="Lifshitz Z."/>
            <person name="Cohen O."/>
            <person name="Gilbert J.A."/>
            <person name="Pupko T."/>
            <person name="Shuman H.A."/>
            <person name="Segal G."/>
        </authorList>
    </citation>
    <scope>NUCLEOTIDE SEQUENCE [LARGE SCALE GENOMIC DNA]</scope>
    <source>
        <strain evidence="14 15">ATCC 43878</strain>
    </source>
</reference>
<evidence type="ECO:0000256" key="4">
    <source>
        <dbReference type="ARBA" id="ARBA00022878"/>
    </source>
</evidence>
<feature type="binding site" evidence="11">
    <location>
        <position position="316"/>
    </location>
    <ligand>
        <name>Fe cation</name>
        <dbReference type="ChEBI" id="CHEBI:24875"/>
    </ligand>
</feature>
<dbReference type="CDD" id="cd07000">
    <property type="entry name" value="cupin_HGO_N"/>
    <property type="match status" value="1"/>
</dbReference>
<dbReference type="AlphaFoldDB" id="A0A0W0S621"/>
<dbReference type="InterPro" id="IPR014710">
    <property type="entry name" value="RmlC-like_jellyroll"/>
</dbReference>
<sequence length="422" mass="47728">MLAGFGNYHQTEAIPGALPKEQNSPQQCEFGLYAEQLSGTAFTRPRHVNLRSWLYRTLPSVVHEDYKPYENATSLSYADMQTPNPMRWAPLPELSDPKDFVDGLFYLAGNKSANAFIYRCNQSMHKRYFSNTDGEMLLVPYLGELTIHTEFGQLMITPGKIAVIPRGVKFKVNLDSSFAAGYVCENMGAPFSLPQLGPIGSNGLANPRHFIYPHATFENTQEEVLLLCKYQQRFWAAKSNHSPLNVVAWHGNYAPYTYDLTLFNTINTVSFDHPDPSIFTVLTSESNTPGVANIDFVIFPPRWMVAEHTFRPPYFHRNIMSELMGLIQGEYDAKKEGFLPGGVSIHNCMSAHGPDNDTYRAVIHEELKPTRYESTLAFMFETKKPWLVSEQALVHPAKESNYSACWQHLPCNFSRSSIKSSN</sequence>
<dbReference type="InterPro" id="IPR046452">
    <property type="entry name" value="HgmA_N"/>
</dbReference>
<keyword evidence="15" id="KW-1185">Reference proteome</keyword>
<feature type="binding site" evidence="11">
    <location>
        <position position="322"/>
    </location>
    <ligand>
        <name>Fe cation</name>
        <dbReference type="ChEBI" id="CHEBI:24875"/>
    </ligand>
</feature>
<dbReference type="GO" id="GO:0046872">
    <property type="term" value="F:metal ion binding"/>
    <property type="evidence" value="ECO:0007669"/>
    <property type="project" value="UniProtKB-KW"/>
</dbReference>
<comment type="caution">
    <text evidence="14">The sequence shown here is derived from an EMBL/GenBank/DDBJ whole genome shotgun (WGS) entry which is preliminary data.</text>
</comment>
<dbReference type="Proteomes" id="UP000054742">
    <property type="component" value="Unassembled WGS sequence"/>
</dbReference>
<dbReference type="SUPFAM" id="SSF51182">
    <property type="entry name" value="RmlC-like cupins"/>
    <property type="match status" value="1"/>
</dbReference>
<evidence type="ECO:0000259" key="13">
    <source>
        <dbReference type="Pfam" id="PF20510"/>
    </source>
</evidence>
<dbReference type="PATRIC" id="fig|29422.6.peg.2847"/>
<evidence type="ECO:0000256" key="11">
    <source>
        <dbReference type="PIRSR" id="PIRSR605708-2"/>
    </source>
</evidence>
<dbReference type="Pfam" id="PF20510">
    <property type="entry name" value="HgmA_N"/>
    <property type="match status" value="1"/>
</dbReference>
<keyword evidence="5 14" id="KW-0223">Dioxygenase</keyword>
<keyword evidence="7 11" id="KW-0408">Iron</keyword>
<evidence type="ECO:0000256" key="2">
    <source>
        <dbReference type="ARBA" id="ARBA00007757"/>
    </source>
</evidence>
<protein>
    <recommendedName>
        <fullName evidence="9">Homogentisate 1,2-dioxygenase</fullName>
        <ecNumber evidence="9">1.13.11.5</ecNumber>
    </recommendedName>
</protein>
<comment type="similarity">
    <text evidence="2">Belongs to the homogentisate dioxygenase family.</text>
</comment>
<accession>A0A0W0S621</accession>
<dbReference type="Pfam" id="PF04209">
    <property type="entry name" value="HgmA_C"/>
    <property type="match status" value="1"/>
</dbReference>
<dbReference type="InterPro" id="IPR005708">
    <property type="entry name" value="Homogentis_dOase"/>
</dbReference>
<dbReference type="GO" id="GO:0004411">
    <property type="term" value="F:homogentisate 1,2-dioxygenase activity"/>
    <property type="evidence" value="ECO:0007669"/>
    <property type="project" value="UniProtKB-UniRule"/>
</dbReference>
<dbReference type="InterPro" id="IPR011051">
    <property type="entry name" value="RmlC_Cupin_sf"/>
</dbReference>
<dbReference type="EMBL" id="LNXV01000033">
    <property type="protein sequence ID" value="KTC78389.1"/>
    <property type="molecule type" value="Genomic_DNA"/>
</dbReference>
<evidence type="ECO:0000256" key="8">
    <source>
        <dbReference type="ARBA" id="ARBA00023232"/>
    </source>
</evidence>
<evidence type="ECO:0000313" key="15">
    <source>
        <dbReference type="Proteomes" id="UP000054742"/>
    </source>
</evidence>
<dbReference type="NCBIfam" id="TIGR01015">
    <property type="entry name" value="hmgA"/>
    <property type="match status" value="1"/>
</dbReference>
<evidence type="ECO:0000313" key="14">
    <source>
        <dbReference type="EMBL" id="KTC78389.1"/>
    </source>
</evidence>
<evidence type="ECO:0000256" key="3">
    <source>
        <dbReference type="ARBA" id="ARBA00022723"/>
    </source>
</evidence>
<evidence type="ECO:0000256" key="6">
    <source>
        <dbReference type="ARBA" id="ARBA00023002"/>
    </source>
</evidence>
<dbReference type="STRING" id="29422.Lbru_2681"/>
<evidence type="ECO:0000259" key="12">
    <source>
        <dbReference type="Pfam" id="PF04209"/>
    </source>
</evidence>
<feature type="binding site" evidence="11">
    <location>
        <position position="352"/>
    </location>
    <ligand>
        <name>homogentisate</name>
        <dbReference type="ChEBI" id="CHEBI:16169"/>
    </ligand>
</feature>
<dbReference type="GO" id="GO:0006572">
    <property type="term" value="P:L-tyrosine catabolic process"/>
    <property type="evidence" value="ECO:0007669"/>
    <property type="project" value="UniProtKB-UniRule"/>
</dbReference>
<dbReference type="RefSeq" id="WP_058442684.1">
    <property type="nucleotide sequence ID" value="NZ_CAAAHU010000004.1"/>
</dbReference>
<name>A0A0W0S621_9GAMM</name>
<evidence type="ECO:0000256" key="1">
    <source>
        <dbReference type="ARBA" id="ARBA00001962"/>
    </source>
</evidence>
<comment type="cofactor">
    <cofactor evidence="1 11">
        <name>Fe cation</name>
        <dbReference type="ChEBI" id="CHEBI:24875"/>
    </cofactor>
</comment>
<feature type="domain" description="Homogentisate 1,2-dioxygenase N-terminal" evidence="13">
    <location>
        <begin position="2"/>
        <end position="260"/>
    </location>
</feature>
<keyword evidence="8" id="KW-0585">Phenylalanine catabolism</keyword>